<dbReference type="GO" id="GO:0006260">
    <property type="term" value="P:DNA replication"/>
    <property type="evidence" value="ECO:0007669"/>
    <property type="project" value="UniProtKB-KW"/>
</dbReference>
<dbReference type="InterPro" id="IPR015163">
    <property type="entry name" value="Cdc6_C"/>
</dbReference>
<evidence type="ECO:0000259" key="5">
    <source>
        <dbReference type="SMART" id="SM01074"/>
    </source>
</evidence>
<dbReference type="Gene3D" id="1.10.10.10">
    <property type="entry name" value="Winged helix-like DNA-binding domain superfamily/Winged helix DNA-binding domain"/>
    <property type="match status" value="1"/>
</dbReference>
<protein>
    <submittedName>
        <fullName evidence="6">Cell division control protein 6</fullName>
    </submittedName>
</protein>
<keyword evidence="6" id="KW-0131">Cell cycle</keyword>
<organism evidence="6 7">
    <name type="scientific">Candidatus Methanoperedens nitratireducens</name>
    <dbReference type="NCBI Taxonomy" id="1392998"/>
    <lineage>
        <taxon>Archaea</taxon>
        <taxon>Methanobacteriati</taxon>
        <taxon>Methanobacteriota</taxon>
        <taxon>Stenosarchaea group</taxon>
        <taxon>Methanomicrobia</taxon>
        <taxon>Methanosarcinales</taxon>
        <taxon>ANME-2 cluster</taxon>
        <taxon>Candidatus Methanoperedentaceae</taxon>
        <taxon>Candidatus Methanoperedens</taxon>
    </lineage>
</organism>
<gene>
    <name evidence="6" type="primary">cdc6_3</name>
    <name evidence="6" type="ORF">MPEBLZ_01909</name>
</gene>
<dbReference type="InterPro" id="IPR036388">
    <property type="entry name" value="WH-like_DNA-bd_sf"/>
</dbReference>
<reference evidence="6 7" key="1">
    <citation type="submission" date="2015-09" db="EMBL/GenBank/DDBJ databases">
        <title>A metagenomics-based metabolic model of nitrate-dependent anaerobic oxidation of methane by Methanoperedens-like archaea.</title>
        <authorList>
            <person name="Arshad A."/>
            <person name="Speth D.R."/>
            <person name="De Graaf R.M."/>
            <person name="Op Den Camp H.J."/>
            <person name="Jetten M.S."/>
            <person name="Welte C.U."/>
        </authorList>
    </citation>
    <scope>NUCLEOTIDE SEQUENCE [LARGE SCALE GENOMIC DNA]</scope>
</reference>
<feature type="domain" description="Cdc6 C-terminal" evidence="5">
    <location>
        <begin position="45"/>
        <end position="127"/>
    </location>
</feature>
<dbReference type="GO" id="GO:0051301">
    <property type="term" value="P:cell division"/>
    <property type="evidence" value="ECO:0007669"/>
    <property type="project" value="UniProtKB-KW"/>
</dbReference>
<keyword evidence="6" id="KW-0132">Cell division</keyword>
<dbReference type="AlphaFoldDB" id="A0A0P8AGL3"/>
<dbReference type="InterPro" id="IPR036390">
    <property type="entry name" value="WH_DNA-bd_sf"/>
</dbReference>
<proteinExistence type="inferred from homology"/>
<comment type="caution">
    <text evidence="6">The sequence shown here is derived from an EMBL/GenBank/DDBJ whole genome shotgun (WGS) entry which is preliminary data.</text>
</comment>
<keyword evidence="3" id="KW-0547">Nucleotide-binding</keyword>
<dbReference type="Pfam" id="PF09079">
    <property type="entry name" value="WHD_Cdc6"/>
    <property type="match status" value="1"/>
</dbReference>
<evidence type="ECO:0000256" key="2">
    <source>
        <dbReference type="ARBA" id="ARBA00022705"/>
    </source>
</evidence>
<keyword evidence="4" id="KW-0067">ATP-binding</keyword>
<sequence length="146" mass="17073">MGPFDSWINSAQVSPKKSTHRFSEPRSIIITNQIRTLPLHLKFILYAYIRLLDRDKKDTKVTVGDVFEEYKKLTAEFNTYSLSIDNVINCIKELELLGFLECMYICKVPGRIRYIRIFDPSQIPKYVSILKEDLDKDKIAAIPYHL</sequence>
<dbReference type="SUPFAM" id="SSF46785">
    <property type="entry name" value="Winged helix' DNA-binding domain"/>
    <property type="match status" value="1"/>
</dbReference>
<name>A0A0P8AGL3_9EURY</name>
<evidence type="ECO:0000256" key="1">
    <source>
        <dbReference type="ARBA" id="ARBA00006184"/>
    </source>
</evidence>
<keyword evidence="2" id="KW-0235">DNA replication</keyword>
<evidence type="ECO:0000313" key="7">
    <source>
        <dbReference type="Proteomes" id="UP000050360"/>
    </source>
</evidence>
<dbReference type="EMBL" id="LKCM01000139">
    <property type="protein sequence ID" value="KPQ43527.1"/>
    <property type="molecule type" value="Genomic_DNA"/>
</dbReference>
<dbReference type="GO" id="GO:0005524">
    <property type="term" value="F:ATP binding"/>
    <property type="evidence" value="ECO:0007669"/>
    <property type="project" value="UniProtKB-KW"/>
</dbReference>
<comment type="similarity">
    <text evidence="1">Belongs to the CDC6/cdc18 family.</text>
</comment>
<evidence type="ECO:0000256" key="4">
    <source>
        <dbReference type="ARBA" id="ARBA00022840"/>
    </source>
</evidence>
<dbReference type="SMART" id="SM01074">
    <property type="entry name" value="Cdc6_C"/>
    <property type="match status" value="1"/>
</dbReference>
<evidence type="ECO:0000313" key="6">
    <source>
        <dbReference type="EMBL" id="KPQ43527.1"/>
    </source>
</evidence>
<accession>A0A0P8AGL3</accession>
<dbReference type="Proteomes" id="UP000050360">
    <property type="component" value="Unassembled WGS sequence"/>
</dbReference>
<evidence type="ECO:0000256" key="3">
    <source>
        <dbReference type="ARBA" id="ARBA00022741"/>
    </source>
</evidence>